<dbReference type="Proteomes" id="UP001233172">
    <property type="component" value="Unassembled WGS sequence"/>
</dbReference>
<dbReference type="PANTHER" id="PTHR46113">
    <property type="entry name" value="SNAC DOMAIN-CONTAINING PROTEIN"/>
    <property type="match status" value="1"/>
</dbReference>
<protein>
    <submittedName>
        <fullName evidence="1">Uncharacterized protein</fullName>
    </submittedName>
</protein>
<comment type="caution">
    <text evidence="1">The sequence shown here is derived from an EMBL/GenBank/DDBJ whole genome shotgun (WGS) entry which is preliminary data.</text>
</comment>
<evidence type="ECO:0000313" key="2">
    <source>
        <dbReference type="Proteomes" id="UP001233172"/>
    </source>
</evidence>
<reference evidence="1" key="2">
    <citation type="submission" date="2023-04" db="EMBL/GenBank/DDBJ databases">
        <authorList>
            <person name="Bu L."/>
            <person name="Lu L."/>
            <person name="Laidemitt M.R."/>
            <person name="Zhang S.M."/>
            <person name="Mutuku M."/>
            <person name="Mkoji G."/>
            <person name="Steinauer M."/>
            <person name="Loker E.S."/>
        </authorList>
    </citation>
    <scope>NUCLEOTIDE SEQUENCE</scope>
    <source>
        <strain evidence="1">KasaAsao</strain>
        <tissue evidence="1">Whole Snail</tissue>
    </source>
</reference>
<proteinExistence type="predicted"/>
<sequence>MFERFRACWPKINHANYKPLDDTSMSHPVLQMLRSDVVPFLKSFLSAERSYIPREDYKEMIQLCLTVLGCPVNDHDQANSHYCFRVPGAYHMARWMAKVIYCLNFFLFRDEFKLTVSETKNLTEFCVFATHIYVSAWISCPMQSDAPINDLQLLARIDQYSEINKKIATAATNKIQNNLWYLGPELVWLALFSNKVANTEKKMMVEAMIAASSDASVRGIKFPPANVEQLKRTQLHELISSITTAALLSIGLDVALLNGINPENWSDCTHFQQATNVVKCLKVVNDTKKRSIALMTSFNQSITKPEAEMQKLIQVVKDNRERIPDSSKASLASAKMATK</sequence>
<keyword evidence="2" id="KW-1185">Reference proteome</keyword>
<accession>A0AAD8AYB3</accession>
<evidence type="ECO:0000313" key="1">
    <source>
        <dbReference type="EMBL" id="KAK0044666.1"/>
    </source>
</evidence>
<dbReference type="PANTHER" id="PTHR46113:SF1">
    <property type="entry name" value="PEPTIDASE M17 LEUCYL AMINOPEPTIDASE N-TERMINAL DOMAIN-CONTAINING PROTEIN"/>
    <property type="match status" value="1"/>
</dbReference>
<dbReference type="AlphaFoldDB" id="A0AAD8AYB3"/>
<name>A0AAD8AYB3_BIOPF</name>
<dbReference type="EMBL" id="JASAOG010000194">
    <property type="protein sequence ID" value="KAK0044666.1"/>
    <property type="molecule type" value="Genomic_DNA"/>
</dbReference>
<reference evidence="1" key="1">
    <citation type="journal article" date="2023" name="PLoS Negl. Trop. Dis.">
        <title>A genome sequence for Biomphalaria pfeifferi, the major vector snail for the human-infecting parasite Schistosoma mansoni.</title>
        <authorList>
            <person name="Bu L."/>
            <person name="Lu L."/>
            <person name="Laidemitt M.R."/>
            <person name="Zhang S.M."/>
            <person name="Mutuku M."/>
            <person name="Mkoji G."/>
            <person name="Steinauer M."/>
            <person name="Loker E.S."/>
        </authorList>
    </citation>
    <scope>NUCLEOTIDE SEQUENCE</scope>
    <source>
        <strain evidence="1">KasaAsao</strain>
    </source>
</reference>
<organism evidence="1 2">
    <name type="scientific">Biomphalaria pfeifferi</name>
    <name type="common">Bloodfluke planorb</name>
    <name type="synonym">Freshwater snail</name>
    <dbReference type="NCBI Taxonomy" id="112525"/>
    <lineage>
        <taxon>Eukaryota</taxon>
        <taxon>Metazoa</taxon>
        <taxon>Spiralia</taxon>
        <taxon>Lophotrochozoa</taxon>
        <taxon>Mollusca</taxon>
        <taxon>Gastropoda</taxon>
        <taxon>Heterobranchia</taxon>
        <taxon>Euthyneura</taxon>
        <taxon>Panpulmonata</taxon>
        <taxon>Hygrophila</taxon>
        <taxon>Lymnaeoidea</taxon>
        <taxon>Planorbidae</taxon>
        <taxon>Biomphalaria</taxon>
    </lineage>
</organism>
<gene>
    <name evidence="1" type="ORF">Bpfe_025954</name>
</gene>